<evidence type="ECO:0000256" key="1">
    <source>
        <dbReference type="SAM" id="MobiDB-lite"/>
    </source>
</evidence>
<reference evidence="3 4" key="1">
    <citation type="journal article" date="2024" name="G3 (Bethesda)">
        <title>Genome assembly of Hibiscus sabdariffa L. provides insights into metabolisms of medicinal natural products.</title>
        <authorList>
            <person name="Kim T."/>
        </authorList>
    </citation>
    <scope>NUCLEOTIDE SEQUENCE [LARGE SCALE GENOMIC DNA]</scope>
    <source>
        <strain evidence="3">TK-2024</strain>
        <tissue evidence="3">Old leaves</tissue>
    </source>
</reference>
<name>A0ABR2CI65_9ROSI</name>
<feature type="signal peptide" evidence="2">
    <location>
        <begin position="1"/>
        <end position="25"/>
    </location>
</feature>
<dbReference type="Proteomes" id="UP001472677">
    <property type="component" value="Unassembled WGS sequence"/>
</dbReference>
<keyword evidence="4" id="KW-1185">Reference proteome</keyword>
<accession>A0ABR2CI65</accession>
<gene>
    <name evidence="3" type="ORF">V6N12_025323</name>
</gene>
<feature type="chain" id="PRO_5045830617" evidence="2">
    <location>
        <begin position="26"/>
        <end position="191"/>
    </location>
</feature>
<dbReference type="PANTHER" id="PTHR35463">
    <property type="entry name" value="TRANSMEMBRANE PROTEIN"/>
    <property type="match status" value="1"/>
</dbReference>
<proteinExistence type="predicted"/>
<dbReference type="EMBL" id="JBBPBM010000051">
    <property type="protein sequence ID" value="KAK8519282.1"/>
    <property type="molecule type" value="Genomic_DNA"/>
</dbReference>
<evidence type="ECO:0000313" key="4">
    <source>
        <dbReference type="Proteomes" id="UP001472677"/>
    </source>
</evidence>
<evidence type="ECO:0000313" key="3">
    <source>
        <dbReference type="EMBL" id="KAK8519282.1"/>
    </source>
</evidence>
<comment type="caution">
    <text evidence="3">The sequence shown here is derived from an EMBL/GenBank/DDBJ whole genome shotgun (WGS) entry which is preliminary data.</text>
</comment>
<organism evidence="3 4">
    <name type="scientific">Hibiscus sabdariffa</name>
    <name type="common">roselle</name>
    <dbReference type="NCBI Taxonomy" id="183260"/>
    <lineage>
        <taxon>Eukaryota</taxon>
        <taxon>Viridiplantae</taxon>
        <taxon>Streptophyta</taxon>
        <taxon>Embryophyta</taxon>
        <taxon>Tracheophyta</taxon>
        <taxon>Spermatophyta</taxon>
        <taxon>Magnoliopsida</taxon>
        <taxon>eudicotyledons</taxon>
        <taxon>Gunneridae</taxon>
        <taxon>Pentapetalae</taxon>
        <taxon>rosids</taxon>
        <taxon>malvids</taxon>
        <taxon>Malvales</taxon>
        <taxon>Malvaceae</taxon>
        <taxon>Malvoideae</taxon>
        <taxon>Hibiscus</taxon>
    </lineage>
</organism>
<dbReference type="PANTHER" id="PTHR35463:SF10">
    <property type="entry name" value="TRANSMEMBRANE PROTEIN"/>
    <property type="match status" value="1"/>
</dbReference>
<protein>
    <submittedName>
        <fullName evidence="3">Uncharacterized protein</fullName>
    </submittedName>
</protein>
<sequence>MNISTRCFALLFLLLLSHQILPVISDTQQQQQQTTHEDKPSRFQFVSNTLSLLKKAHQNSVEKIKTIVHDLRLQLTSPKPDEDAVKKNAETNKGKVEETAKPAAAATEQKTAKPEAETVQKTAEKGYGQMQQASKHTSSSDMPQTVAQVSGIGRNFPDLFQHSLGSALLFTWQPSTNKALTPHVVRFNQIV</sequence>
<keyword evidence="2" id="KW-0732">Signal</keyword>
<feature type="compositionally biased region" description="Basic and acidic residues" evidence="1">
    <location>
        <begin position="79"/>
        <end position="100"/>
    </location>
</feature>
<feature type="compositionally biased region" description="Basic and acidic residues" evidence="1">
    <location>
        <begin position="110"/>
        <end position="124"/>
    </location>
</feature>
<feature type="compositionally biased region" description="Polar residues" evidence="1">
    <location>
        <begin position="129"/>
        <end position="142"/>
    </location>
</feature>
<feature type="region of interest" description="Disordered" evidence="1">
    <location>
        <begin position="78"/>
        <end position="142"/>
    </location>
</feature>
<evidence type="ECO:0000256" key="2">
    <source>
        <dbReference type="SAM" id="SignalP"/>
    </source>
</evidence>